<evidence type="ECO:0000256" key="5">
    <source>
        <dbReference type="ARBA" id="ARBA00023128"/>
    </source>
</evidence>
<reference evidence="8" key="1">
    <citation type="submission" date="2015-01" db="EMBL/GenBank/DDBJ databases">
        <title>The Genome Sequence of Cladophialophora bantiana CBS 173.52.</title>
        <authorList>
            <consortium name="The Broad Institute Genomics Platform"/>
            <person name="Cuomo C."/>
            <person name="de Hoog S."/>
            <person name="Gorbushina A."/>
            <person name="Stielow B."/>
            <person name="Teixiera M."/>
            <person name="Abouelleil A."/>
            <person name="Chapman S.B."/>
            <person name="Priest M."/>
            <person name="Young S.K."/>
            <person name="Wortman J."/>
            <person name="Nusbaum C."/>
            <person name="Birren B."/>
        </authorList>
    </citation>
    <scope>NUCLEOTIDE SEQUENCE [LARGE SCALE GENOMIC DNA]</scope>
    <source>
        <strain evidence="8">CBS 173.52</strain>
    </source>
</reference>
<evidence type="ECO:0000256" key="4">
    <source>
        <dbReference type="ARBA" id="ARBA00022824"/>
    </source>
</evidence>
<feature type="transmembrane region" description="Helical" evidence="7">
    <location>
        <begin position="376"/>
        <end position="397"/>
    </location>
</feature>
<keyword evidence="7" id="KW-1133">Transmembrane helix</keyword>
<dbReference type="GO" id="GO:0005783">
    <property type="term" value="C:endoplasmic reticulum"/>
    <property type="evidence" value="ECO:0007669"/>
    <property type="project" value="UniProtKB-SubCell"/>
</dbReference>
<gene>
    <name evidence="8" type="ORF">Z519_12670</name>
</gene>
<evidence type="ECO:0000256" key="3">
    <source>
        <dbReference type="ARBA" id="ARBA00004370"/>
    </source>
</evidence>
<dbReference type="PANTHER" id="PTHR48182:SF2">
    <property type="entry name" value="PROTEIN SERAC1"/>
    <property type="match status" value="1"/>
</dbReference>
<dbReference type="VEuPathDB" id="FungiDB:Z519_12670"/>
<sequence length="623" mass="69829">MPPQASIAPNTNCLGTIVSPPTATLDIVAVHGMNLENNDDHANNTWTDKESGTNWLRDLLSSQVPNSRILAYQYNANVALGTSSAGVEEQAMNLLNCLRSERKVWRTLIEHYRVEMLSMGGIIVKEALATAYHGDGTHTMIWNFTYGIFFLAVPHRGSAYARLGRAAACIAKICQVQPDNSFLNSVEFGSRYNEALNARFKPLLERYKIFSFCETLPVQKYGLDFDIVNLDPILFSPKYTSDLARLSIGTPQSLTFLTLRRSSFTLTELTPRFASLQVPDEPEWKQLCGAIQDAAKSSSSKYACYSLTISERKKRIQESTWPLEEANEQTLSMPEAIGKARDFPLSLDDDSKDSSKLHGSRQEVSLLNAGVATIAVWLWGVLQLITALVPIVLLIWLQVLPSKVTVMDKAEEARQSGQKVAELERLAIGTLDAQLYDTLETIDILKTALDSELAHNEDTTTTNQSALARSLLGKLDNRAEQIIRGLQDHHRAYDRATVRVMLIEEGQREAQDKEGEEFWIRVAENARREKAKLDEEEEKQEPESRTCPECIVLGIGREVGDEEVVAQHRLDHLNRRWVLDQLEKDLVQLHQVEHADIAGVGIQVRETGRIALFLARFFGCPEP</sequence>
<evidence type="ECO:0000256" key="6">
    <source>
        <dbReference type="ARBA" id="ARBA00023136"/>
    </source>
</evidence>
<dbReference type="GO" id="GO:0016020">
    <property type="term" value="C:membrane"/>
    <property type="evidence" value="ECO:0007669"/>
    <property type="project" value="UniProtKB-SubCell"/>
</dbReference>
<accession>A0A0D2FJ78</accession>
<dbReference type="OrthoDB" id="5086500at2759"/>
<dbReference type="RefSeq" id="XP_016613426.1">
    <property type="nucleotide sequence ID" value="XM_016770375.1"/>
</dbReference>
<keyword evidence="4" id="KW-0256">Endoplasmic reticulum</keyword>
<comment type="subcellular location">
    <subcellularLocation>
        <location evidence="2">Endoplasmic reticulum</location>
    </subcellularLocation>
    <subcellularLocation>
        <location evidence="3">Membrane</location>
    </subcellularLocation>
    <subcellularLocation>
        <location evidence="1">Mitochondrion</location>
    </subcellularLocation>
</comment>
<evidence type="ECO:0000256" key="2">
    <source>
        <dbReference type="ARBA" id="ARBA00004240"/>
    </source>
</evidence>
<organism evidence="8 9">
    <name type="scientific">Cladophialophora bantiana (strain ATCC 10958 / CBS 173.52 / CDC B-1940 / NIH 8579)</name>
    <name type="common">Xylohypha bantiana</name>
    <dbReference type="NCBI Taxonomy" id="1442370"/>
    <lineage>
        <taxon>Eukaryota</taxon>
        <taxon>Fungi</taxon>
        <taxon>Dikarya</taxon>
        <taxon>Ascomycota</taxon>
        <taxon>Pezizomycotina</taxon>
        <taxon>Eurotiomycetes</taxon>
        <taxon>Chaetothyriomycetidae</taxon>
        <taxon>Chaetothyriales</taxon>
        <taxon>Herpotrichiellaceae</taxon>
        <taxon>Cladophialophora</taxon>
    </lineage>
</organism>
<dbReference type="GO" id="GO:0005739">
    <property type="term" value="C:mitochondrion"/>
    <property type="evidence" value="ECO:0007669"/>
    <property type="project" value="UniProtKB-SubCell"/>
</dbReference>
<proteinExistence type="predicted"/>
<dbReference type="Proteomes" id="UP000053789">
    <property type="component" value="Unassembled WGS sequence"/>
</dbReference>
<evidence type="ECO:0000256" key="1">
    <source>
        <dbReference type="ARBA" id="ARBA00004173"/>
    </source>
</evidence>
<dbReference type="EMBL" id="KN847011">
    <property type="protein sequence ID" value="KIW86757.1"/>
    <property type="molecule type" value="Genomic_DNA"/>
</dbReference>
<evidence type="ECO:0000313" key="9">
    <source>
        <dbReference type="Proteomes" id="UP000053789"/>
    </source>
</evidence>
<evidence type="ECO:0000313" key="8">
    <source>
        <dbReference type="EMBL" id="KIW86757.1"/>
    </source>
</evidence>
<evidence type="ECO:0008006" key="10">
    <source>
        <dbReference type="Google" id="ProtNLM"/>
    </source>
</evidence>
<evidence type="ECO:0000256" key="7">
    <source>
        <dbReference type="SAM" id="Phobius"/>
    </source>
</evidence>
<keyword evidence="7" id="KW-0812">Transmembrane</keyword>
<keyword evidence="6 7" id="KW-0472">Membrane</keyword>
<name>A0A0D2FJ78_CLAB1</name>
<keyword evidence="9" id="KW-1185">Reference proteome</keyword>
<protein>
    <recommendedName>
        <fullName evidence="10">DUF676 domain-containing protein</fullName>
    </recommendedName>
</protein>
<dbReference type="HOGENOM" id="CLU_527848_0_0_1"/>
<dbReference type="AlphaFoldDB" id="A0A0D2FJ78"/>
<dbReference type="InterPro" id="IPR052374">
    <property type="entry name" value="SERAC1"/>
</dbReference>
<dbReference type="GeneID" id="27705598"/>
<keyword evidence="5" id="KW-0496">Mitochondrion</keyword>
<dbReference type="PANTHER" id="PTHR48182">
    <property type="entry name" value="PROTEIN SERAC1"/>
    <property type="match status" value="1"/>
</dbReference>